<name>A0ABX6P129_AERME</name>
<dbReference type="RefSeq" id="WP_171270081.1">
    <property type="nucleotide sequence ID" value="NZ_CP038446.1"/>
</dbReference>
<dbReference type="Proteomes" id="UP000502657">
    <property type="component" value="Plasmid pAeme5"/>
</dbReference>
<proteinExistence type="predicted"/>
<keyword evidence="2" id="KW-1185">Reference proteome</keyword>
<keyword evidence="1" id="KW-0614">Plasmid</keyword>
<sequence length="175" mass="19024">MKHVHIEITFGFTFPLAQSSHQPVQLLWLASTSVGLTSTPPDKLSIEDVNFDPSIINPVLDATQIPVIATSPRSRRAAFVDPLLPPQFLTLHHSHLGCYFSTDPLITGRTEIVVGDRLGDMDLLAIEPDIELLVVITKSATDGIHGLMIGKQLACNEPPHHIAQGAVATSHRMDT</sequence>
<organism evidence="1 2">
    <name type="scientific">Aeromonas media</name>
    <dbReference type="NCBI Taxonomy" id="651"/>
    <lineage>
        <taxon>Bacteria</taxon>
        <taxon>Pseudomonadati</taxon>
        <taxon>Pseudomonadota</taxon>
        <taxon>Gammaproteobacteria</taxon>
        <taxon>Aeromonadales</taxon>
        <taxon>Aeromonadaceae</taxon>
        <taxon>Aeromonas</taxon>
    </lineage>
</organism>
<evidence type="ECO:0000313" key="1">
    <source>
        <dbReference type="EMBL" id="QJT41365.1"/>
    </source>
</evidence>
<evidence type="ECO:0000313" key="2">
    <source>
        <dbReference type="Proteomes" id="UP000502657"/>
    </source>
</evidence>
<dbReference type="EMBL" id="CP038449">
    <property type="protein sequence ID" value="QJT41365.1"/>
    <property type="molecule type" value="Genomic_DNA"/>
</dbReference>
<gene>
    <name evidence="1" type="ORF">E4188_23000</name>
</gene>
<reference evidence="1 2" key="1">
    <citation type="submission" date="2019-03" db="EMBL/GenBank/DDBJ databases">
        <title>Novel transposon Tn6433 accelerates the dissemination of tet(E) in Aeromonas from aerobic biofilm under oxytetracycline stress.</title>
        <authorList>
            <person name="Shi Y."/>
            <person name="Tian Z."/>
            <person name="Zhang Y."/>
            <person name="Zhang H."/>
            <person name="Yang M."/>
        </authorList>
    </citation>
    <scope>NUCLEOTIDE SEQUENCE [LARGE SCALE GENOMIC DNA]</scope>
    <source>
        <strain evidence="1 2">R50-22</strain>
        <plasmid evidence="2">paeme5</plasmid>
    </source>
</reference>
<accession>A0ABX6P129</accession>
<protein>
    <submittedName>
        <fullName evidence="1">Uncharacterized protein</fullName>
    </submittedName>
</protein>
<geneLocation type="plasmid" evidence="2">
    <name>paeme5</name>
</geneLocation>